<dbReference type="EMBL" id="JACBKZ010000015">
    <property type="protein sequence ID" value="KAF5930665.1"/>
    <property type="molecule type" value="Genomic_DNA"/>
</dbReference>
<dbReference type="PANTHER" id="PTHR11879:SF46">
    <property type="entry name" value="ASPARTATE AMINOTRANSFERASE, CYTOPLASMIC"/>
    <property type="match status" value="1"/>
</dbReference>
<dbReference type="GO" id="GO:0006520">
    <property type="term" value="P:amino acid metabolic process"/>
    <property type="evidence" value="ECO:0007669"/>
    <property type="project" value="InterPro"/>
</dbReference>
<keyword evidence="3" id="KW-0032">Aminotransferase</keyword>
<evidence type="ECO:0000256" key="6">
    <source>
        <dbReference type="ARBA" id="ARBA00049185"/>
    </source>
</evidence>
<organism evidence="8 9">
    <name type="scientific">Camellia sinensis</name>
    <name type="common">Tea plant</name>
    <name type="synonym">Thea sinensis</name>
    <dbReference type="NCBI Taxonomy" id="4442"/>
    <lineage>
        <taxon>Eukaryota</taxon>
        <taxon>Viridiplantae</taxon>
        <taxon>Streptophyta</taxon>
        <taxon>Embryophyta</taxon>
        <taxon>Tracheophyta</taxon>
        <taxon>Spermatophyta</taxon>
        <taxon>Magnoliopsida</taxon>
        <taxon>eudicotyledons</taxon>
        <taxon>Gunneridae</taxon>
        <taxon>Pentapetalae</taxon>
        <taxon>asterids</taxon>
        <taxon>Ericales</taxon>
        <taxon>Theaceae</taxon>
        <taxon>Camellia</taxon>
    </lineage>
</organism>
<dbReference type="InterPro" id="IPR015424">
    <property type="entry name" value="PyrdxlP-dep_Trfase"/>
</dbReference>
<evidence type="ECO:0000313" key="8">
    <source>
        <dbReference type="EMBL" id="KAF5930665.1"/>
    </source>
</evidence>
<dbReference type="PANTHER" id="PTHR11879">
    <property type="entry name" value="ASPARTATE AMINOTRANSFERASE"/>
    <property type="match status" value="1"/>
</dbReference>
<protein>
    <recommendedName>
        <fullName evidence="7">Aminotransferase class I/classII large domain-containing protein</fullName>
    </recommendedName>
</protein>
<dbReference type="AlphaFoldDB" id="A0A7J7FQY9"/>
<gene>
    <name evidence="8" type="ORF">HYC85_031538</name>
</gene>
<dbReference type="GO" id="GO:0030170">
    <property type="term" value="F:pyridoxal phosphate binding"/>
    <property type="evidence" value="ECO:0007669"/>
    <property type="project" value="InterPro"/>
</dbReference>
<evidence type="ECO:0000256" key="5">
    <source>
        <dbReference type="ARBA" id="ARBA00022898"/>
    </source>
</evidence>
<evidence type="ECO:0000313" key="9">
    <source>
        <dbReference type="Proteomes" id="UP000593564"/>
    </source>
</evidence>
<reference evidence="9" key="1">
    <citation type="journal article" date="2020" name="Nat. Commun.">
        <title>Genome assembly of wild tea tree DASZ reveals pedigree and selection history of tea varieties.</title>
        <authorList>
            <person name="Zhang W."/>
            <person name="Zhang Y."/>
            <person name="Qiu H."/>
            <person name="Guo Y."/>
            <person name="Wan H."/>
            <person name="Zhang X."/>
            <person name="Scossa F."/>
            <person name="Alseekh S."/>
            <person name="Zhang Q."/>
            <person name="Wang P."/>
            <person name="Xu L."/>
            <person name="Schmidt M.H."/>
            <person name="Jia X."/>
            <person name="Li D."/>
            <person name="Zhu A."/>
            <person name="Guo F."/>
            <person name="Chen W."/>
            <person name="Ni D."/>
            <person name="Usadel B."/>
            <person name="Fernie A.R."/>
            <person name="Wen W."/>
        </authorList>
    </citation>
    <scope>NUCLEOTIDE SEQUENCE [LARGE SCALE GENOMIC DNA]</scope>
    <source>
        <strain evidence="9">cv. G240</strain>
    </source>
</reference>
<comment type="catalytic activity">
    <reaction evidence="6">
        <text>L-aspartate + 2-oxoglutarate = oxaloacetate + L-glutamate</text>
        <dbReference type="Rhea" id="RHEA:21824"/>
        <dbReference type="ChEBI" id="CHEBI:16452"/>
        <dbReference type="ChEBI" id="CHEBI:16810"/>
        <dbReference type="ChEBI" id="CHEBI:29985"/>
        <dbReference type="ChEBI" id="CHEBI:29991"/>
        <dbReference type="EC" id="2.6.1.1"/>
    </reaction>
</comment>
<keyword evidence="5" id="KW-0663">Pyridoxal phosphate</keyword>
<dbReference type="InterPro" id="IPR015421">
    <property type="entry name" value="PyrdxlP-dep_Trfase_major"/>
</dbReference>
<keyword evidence="9" id="KW-1185">Reference proteome</keyword>
<dbReference type="Proteomes" id="UP000593564">
    <property type="component" value="Unassembled WGS sequence"/>
</dbReference>
<keyword evidence="4" id="KW-0808">Transferase</keyword>
<dbReference type="SUPFAM" id="SSF53383">
    <property type="entry name" value="PLP-dependent transferases"/>
    <property type="match status" value="1"/>
</dbReference>
<accession>A0A7J7FQY9</accession>
<evidence type="ECO:0000256" key="3">
    <source>
        <dbReference type="ARBA" id="ARBA00022576"/>
    </source>
</evidence>
<proteinExistence type="predicted"/>
<dbReference type="Gene3D" id="3.40.640.10">
    <property type="entry name" value="Type I PLP-dependent aspartate aminotransferase-like (Major domain)"/>
    <property type="match status" value="1"/>
</dbReference>
<evidence type="ECO:0000256" key="1">
    <source>
        <dbReference type="ARBA" id="ARBA00001933"/>
    </source>
</evidence>
<dbReference type="InterPro" id="IPR000796">
    <property type="entry name" value="Asp_trans"/>
</dbReference>
<dbReference type="GO" id="GO:0008483">
    <property type="term" value="F:transaminase activity"/>
    <property type="evidence" value="ECO:0007669"/>
    <property type="project" value="UniProtKB-KW"/>
</dbReference>
<comment type="subunit">
    <text evidence="2">Homodimer.</text>
</comment>
<dbReference type="InterPro" id="IPR004839">
    <property type="entry name" value="Aminotransferase_I/II_large"/>
</dbReference>
<evidence type="ECO:0000256" key="4">
    <source>
        <dbReference type="ARBA" id="ARBA00022679"/>
    </source>
</evidence>
<comment type="caution">
    <text evidence="8">The sequence shown here is derived from an EMBL/GenBank/DDBJ whole genome shotgun (WGS) entry which is preliminary data.</text>
</comment>
<name>A0A7J7FQY9_CAMSI</name>
<feature type="domain" description="Aminotransferase class I/classII large" evidence="7">
    <location>
        <begin position="68"/>
        <end position="118"/>
    </location>
</feature>
<sequence length="123" mass="13854">MWAKSKGIPLLASISELLYLLCIVWKQWLVTEKAKRQWEKYKSMLDDAKAMKEKIDEELSSGTQENAAVSDNPVIEQQRVATVQGLSGTGSLRLLVALIERYLPGAKVVISPPTWGEYCQSNW</sequence>
<reference evidence="8 9" key="2">
    <citation type="submission" date="2020-07" db="EMBL/GenBank/DDBJ databases">
        <title>Genome assembly of wild tea tree DASZ reveals pedigree and selection history of tea varieties.</title>
        <authorList>
            <person name="Zhang W."/>
        </authorList>
    </citation>
    <scope>NUCLEOTIDE SEQUENCE [LARGE SCALE GENOMIC DNA]</scope>
    <source>
        <strain evidence="9">cv. G240</strain>
        <tissue evidence="8">Leaf</tissue>
    </source>
</reference>
<comment type="cofactor">
    <cofactor evidence="1">
        <name>pyridoxal 5'-phosphate</name>
        <dbReference type="ChEBI" id="CHEBI:597326"/>
    </cofactor>
</comment>
<evidence type="ECO:0000256" key="2">
    <source>
        <dbReference type="ARBA" id="ARBA00011738"/>
    </source>
</evidence>
<dbReference type="Pfam" id="PF00155">
    <property type="entry name" value="Aminotran_1_2"/>
    <property type="match status" value="1"/>
</dbReference>
<evidence type="ECO:0000259" key="7">
    <source>
        <dbReference type="Pfam" id="PF00155"/>
    </source>
</evidence>